<organism evidence="1 2">
    <name type="scientific">Chloebia gouldiae</name>
    <name type="common">Gouldian finch</name>
    <name type="synonym">Erythrura gouldiae</name>
    <dbReference type="NCBI Taxonomy" id="44316"/>
    <lineage>
        <taxon>Eukaryota</taxon>
        <taxon>Metazoa</taxon>
        <taxon>Chordata</taxon>
        <taxon>Craniata</taxon>
        <taxon>Vertebrata</taxon>
        <taxon>Euteleostomi</taxon>
        <taxon>Archelosauria</taxon>
        <taxon>Archosauria</taxon>
        <taxon>Dinosauria</taxon>
        <taxon>Saurischia</taxon>
        <taxon>Theropoda</taxon>
        <taxon>Coelurosauria</taxon>
        <taxon>Aves</taxon>
        <taxon>Neognathae</taxon>
        <taxon>Neoaves</taxon>
        <taxon>Telluraves</taxon>
        <taxon>Australaves</taxon>
        <taxon>Passeriformes</taxon>
        <taxon>Passeroidea</taxon>
        <taxon>Passeridae</taxon>
        <taxon>Chloebia</taxon>
    </lineage>
</organism>
<accession>A0A3L8SFF5</accession>
<comment type="caution">
    <text evidence="1">The sequence shown here is derived from an EMBL/GenBank/DDBJ whole genome shotgun (WGS) entry which is preliminary data.</text>
</comment>
<protein>
    <submittedName>
        <fullName evidence="1">Uncharacterized protein</fullName>
    </submittedName>
</protein>
<keyword evidence="2" id="KW-1185">Reference proteome</keyword>
<evidence type="ECO:0000313" key="1">
    <source>
        <dbReference type="EMBL" id="RLW01210.1"/>
    </source>
</evidence>
<dbReference type="AlphaFoldDB" id="A0A3L8SFF5"/>
<gene>
    <name evidence="1" type="ORF">DV515_00008265</name>
</gene>
<dbReference type="Proteomes" id="UP000276834">
    <property type="component" value="Unassembled WGS sequence"/>
</dbReference>
<proteinExistence type="predicted"/>
<dbReference type="EMBL" id="QUSF01000023">
    <property type="protein sequence ID" value="RLW01210.1"/>
    <property type="molecule type" value="Genomic_DNA"/>
</dbReference>
<sequence length="64" mass="6465">MNLEAEGQKGGARLCQGGRLAPGCSRAAGDTNTFGSPLAKCLQLHHCPMEAGPSCAADSPKAPK</sequence>
<reference evidence="1 2" key="1">
    <citation type="journal article" date="2018" name="Proc. R. Soc. B">
        <title>A non-coding region near Follistatin controls head colour polymorphism in the Gouldian finch.</title>
        <authorList>
            <person name="Toomey M.B."/>
            <person name="Marques C.I."/>
            <person name="Andrade P."/>
            <person name="Araujo P.M."/>
            <person name="Sabatino S."/>
            <person name="Gazda M.A."/>
            <person name="Afonso S."/>
            <person name="Lopes R.J."/>
            <person name="Corbo J.C."/>
            <person name="Carneiro M."/>
        </authorList>
    </citation>
    <scope>NUCLEOTIDE SEQUENCE [LARGE SCALE GENOMIC DNA]</scope>
    <source>
        <strain evidence="1">Red01</strain>
        <tissue evidence="1">Muscle</tissue>
    </source>
</reference>
<evidence type="ECO:0000313" key="2">
    <source>
        <dbReference type="Proteomes" id="UP000276834"/>
    </source>
</evidence>
<name>A0A3L8SFF5_CHLGU</name>